<dbReference type="SMART" id="SM00955">
    <property type="entry name" value="RNB"/>
    <property type="match status" value="1"/>
</dbReference>
<dbReference type="InterPro" id="IPR001900">
    <property type="entry name" value="RNase_II/R"/>
</dbReference>
<dbReference type="NCBIfam" id="TIGR00358">
    <property type="entry name" value="3_prime_RNase"/>
    <property type="match status" value="1"/>
</dbReference>
<sequence length="666" mass="75502">MAKISDLIINTPEKTEVEGIFHKHSKGFGFVNPLDAIDKSNDIFISPKFTKSAMDGDTVLVRVLHQKNAKRGADGQIIKIIKRSVTETVGTYKSLSSRQSKLTGYKGIIQLYNEKITDPLYIRQPLPGLQEEDVVRVKVTQHPDEDKAFEGQLLEIIGHKDDVGIDILEVLCAMKIPQEFTPETIAQTEAIPEELTEEDLAGREDYRSEITYTIDGEDSKDLDDAIHVKKLANGNYELGVHIADVSHYVTDGSPLDEEAFARATSVYVTDRVVPMLPVKLSNNLCSLNEAQERLTMSCIMEINKSGKIINYKIGPSVIKTTYRMTYSTVNKMLNKGQEGHRESLEQFPKIVDSVAIAGELHALLEEMRHQRGMIEFDESEAKVLLDEKGHAIDVVKRDRGTAERMIESFMLAANETVALDFRKKKLPSLYRVHDKPKEKAFAKLMEKAADAGFSLSSDSHEAVNYFAEEIKGTAFEKTLTYQLRHTMSTALYSEKNTHHYGLAATDYTHFTSPIRRYPDLVVHRLLRLYSKDHSNRTKEEWKDRLPEIAKQSSDMEHRAVVTERIVDAMKKAEYMQDHIGEVYTATVTGVQKFGLFMELENTVQGLIRTVNLHTGVEEAIEFDEEEDIFKGKKSEKTYRMGDVLKIRVISANKRKGTVDFEEVIEE</sequence>
<dbReference type="SMART" id="SM00316">
    <property type="entry name" value="S1"/>
    <property type="match status" value="1"/>
</dbReference>
<keyword evidence="11" id="KW-1185">Reference proteome</keyword>
<protein>
    <recommendedName>
        <fullName evidence="8">Ribonuclease R</fullName>
        <shortName evidence="8">RNase R</shortName>
        <ecNumber evidence="8">3.1.13.1</ecNumber>
    </recommendedName>
</protein>
<dbReference type="Pfam" id="PF17876">
    <property type="entry name" value="CSD2"/>
    <property type="match status" value="1"/>
</dbReference>
<feature type="domain" description="S1 motif" evidence="9">
    <location>
        <begin position="580"/>
        <end position="663"/>
    </location>
</feature>
<evidence type="ECO:0000256" key="1">
    <source>
        <dbReference type="ARBA" id="ARBA00001849"/>
    </source>
</evidence>
<dbReference type="NCBIfam" id="TIGR02063">
    <property type="entry name" value="RNase_R"/>
    <property type="match status" value="1"/>
</dbReference>
<dbReference type="Proteomes" id="UP001565242">
    <property type="component" value="Unassembled WGS sequence"/>
</dbReference>
<dbReference type="RefSeq" id="WP_369918131.1">
    <property type="nucleotide sequence ID" value="NZ_JBCLSQ010000010.1"/>
</dbReference>
<evidence type="ECO:0000256" key="8">
    <source>
        <dbReference type="HAMAP-Rule" id="MF_01895"/>
    </source>
</evidence>
<evidence type="ECO:0000256" key="6">
    <source>
        <dbReference type="ARBA" id="ARBA00022839"/>
    </source>
</evidence>
<keyword evidence="6 8" id="KW-0269">Exonuclease</keyword>
<keyword evidence="4 8" id="KW-0540">Nuclease</keyword>
<dbReference type="InterPro" id="IPR040476">
    <property type="entry name" value="CSD2"/>
</dbReference>
<accession>A0ABV4DCL5</accession>
<dbReference type="SUPFAM" id="SSF50249">
    <property type="entry name" value="Nucleic acid-binding proteins"/>
    <property type="match status" value="3"/>
</dbReference>
<keyword evidence="5 8" id="KW-0378">Hydrolase</keyword>
<dbReference type="InterPro" id="IPR004476">
    <property type="entry name" value="RNase_II/RNase_R"/>
</dbReference>
<name>A0ABV4DCL5_9LACT</name>
<dbReference type="InterPro" id="IPR011129">
    <property type="entry name" value="CSD"/>
</dbReference>
<comment type="subcellular location">
    <subcellularLocation>
        <location evidence="2 8">Cytoplasm</location>
    </subcellularLocation>
</comment>
<comment type="function">
    <text evidence="8">3'-5' exoribonuclease that releases 5'-nucleoside monophosphates and is involved in maturation of structured RNAs.</text>
</comment>
<dbReference type="InterPro" id="IPR013223">
    <property type="entry name" value="RNase_B_OB_dom"/>
</dbReference>
<dbReference type="HAMAP" id="MF_01895">
    <property type="entry name" value="RNase_R"/>
    <property type="match status" value="1"/>
</dbReference>
<dbReference type="PROSITE" id="PS50126">
    <property type="entry name" value="S1"/>
    <property type="match status" value="1"/>
</dbReference>
<dbReference type="EMBL" id="JBCLSQ010000010">
    <property type="protein sequence ID" value="MEY8537895.1"/>
    <property type="molecule type" value="Genomic_DNA"/>
</dbReference>
<dbReference type="InterPro" id="IPR011805">
    <property type="entry name" value="RNase_R"/>
</dbReference>
<keyword evidence="3 8" id="KW-0963">Cytoplasm</keyword>
<organism evidence="10 11">
    <name type="scientific">Lactococcus muris</name>
    <dbReference type="NCBI Taxonomy" id="2941330"/>
    <lineage>
        <taxon>Bacteria</taxon>
        <taxon>Bacillati</taxon>
        <taxon>Bacillota</taxon>
        <taxon>Bacilli</taxon>
        <taxon>Lactobacillales</taxon>
        <taxon>Streptococcaceae</taxon>
        <taxon>Lactococcus</taxon>
    </lineage>
</organism>
<dbReference type="Pfam" id="PF08206">
    <property type="entry name" value="OB_RNB"/>
    <property type="match status" value="1"/>
</dbReference>
<dbReference type="InterPro" id="IPR022966">
    <property type="entry name" value="RNase_II/R_CS"/>
</dbReference>
<proteinExistence type="inferred from homology"/>
<reference evidence="10 11" key="1">
    <citation type="submission" date="2024-03" db="EMBL/GenBank/DDBJ databases">
        <title>Mouse gut bacterial collection (mGBC) of GemPharmatech.</title>
        <authorList>
            <person name="He Y."/>
            <person name="Dong L."/>
            <person name="Wu D."/>
            <person name="Gao X."/>
            <person name="Lin Z."/>
        </authorList>
    </citation>
    <scope>NUCLEOTIDE SEQUENCE [LARGE SCALE GENOMIC DNA]</scope>
    <source>
        <strain evidence="10 11">20-218</strain>
    </source>
</reference>
<gene>
    <name evidence="8 10" type="primary">rnr</name>
    <name evidence="10" type="ORF">AALM99_05500</name>
</gene>
<dbReference type="PANTHER" id="PTHR23355:SF9">
    <property type="entry name" value="DIS3-LIKE EXONUCLEASE 2"/>
    <property type="match status" value="1"/>
</dbReference>
<dbReference type="PROSITE" id="PS01175">
    <property type="entry name" value="RIBONUCLEASE_II"/>
    <property type="match status" value="1"/>
</dbReference>
<evidence type="ECO:0000256" key="2">
    <source>
        <dbReference type="ARBA" id="ARBA00004496"/>
    </source>
</evidence>
<dbReference type="InterPro" id="IPR012340">
    <property type="entry name" value="NA-bd_OB-fold"/>
</dbReference>
<comment type="catalytic activity">
    <reaction evidence="1 8">
        <text>Exonucleolytic cleavage in the 3'- to 5'-direction to yield nucleoside 5'-phosphates.</text>
        <dbReference type="EC" id="3.1.13.1"/>
    </reaction>
</comment>
<evidence type="ECO:0000256" key="7">
    <source>
        <dbReference type="ARBA" id="ARBA00022884"/>
    </source>
</evidence>
<evidence type="ECO:0000259" key="9">
    <source>
        <dbReference type="PROSITE" id="PS50126"/>
    </source>
</evidence>
<dbReference type="SMART" id="SM00357">
    <property type="entry name" value="CSP"/>
    <property type="match status" value="1"/>
</dbReference>
<evidence type="ECO:0000256" key="5">
    <source>
        <dbReference type="ARBA" id="ARBA00022801"/>
    </source>
</evidence>
<dbReference type="GO" id="GO:0008859">
    <property type="term" value="F:exoribonuclease II activity"/>
    <property type="evidence" value="ECO:0007669"/>
    <property type="project" value="UniProtKB-EC"/>
</dbReference>
<dbReference type="Gene3D" id="2.40.50.140">
    <property type="entry name" value="Nucleic acid-binding proteins"/>
    <property type="match status" value="2"/>
</dbReference>
<dbReference type="Pfam" id="PF00773">
    <property type="entry name" value="RNB"/>
    <property type="match status" value="1"/>
</dbReference>
<evidence type="ECO:0000313" key="11">
    <source>
        <dbReference type="Proteomes" id="UP001565242"/>
    </source>
</evidence>
<evidence type="ECO:0000313" key="10">
    <source>
        <dbReference type="EMBL" id="MEY8537895.1"/>
    </source>
</evidence>
<dbReference type="CDD" id="cd04471">
    <property type="entry name" value="S1_RNase_R"/>
    <property type="match status" value="1"/>
</dbReference>
<comment type="caution">
    <text evidence="10">The sequence shown here is derived from an EMBL/GenBank/DDBJ whole genome shotgun (WGS) entry which is preliminary data.</text>
</comment>
<dbReference type="Pfam" id="PF00575">
    <property type="entry name" value="S1"/>
    <property type="match status" value="1"/>
</dbReference>
<keyword evidence="7 8" id="KW-0694">RNA-binding</keyword>
<dbReference type="PANTHER" id="PTHR23355">
    <property type="entry name" value="RIBONUCLEASE"/>
    <property type="match status" value="1"/>
</dbReference>
<dbReference type="EC" id="3.1.13.1" evidence="8"/>
<dbReference type="InterPro" id="IPR003029">
    <property type="entry name" value="S1_domain"/>
</dbReference>
<evidence type="ECO:0000256" key="4">
    <source>
        <dbReference type="ARBA" id="ARBA00022722"/>
    </source>
</evidence>
<comment type="similarity">
    <text evidence="8">Belongs to the RNR ribonuclease family. RNase R subfamily.</text>
</comment>
<evidence type="ECO:0000256" key="3">
    <source>
        <dbReference type="ARBA" id="ARBA00022490"/>
    </source>
</evidence>
<dbReference type="InterPro" id="IPR050180">
    <property type="entry name" value="RNR_Ribonuclease"/>
</dbReference>